<dbReference type="AlphaFoldDB" id="A0A3E0WMG7"/>
<accession>A0A3E0WMG7</accession>
<reference evidence="2 3" key="1">
    <citation type="submission" date="2017-05" db="EMBL/GenBank/DDBJ databases">
        <title>Virgibacillus sp. AK90 isolated from a saltern of Kakinada, India.</title>
        <authorList>
            <person name="Gupta V."/>
            <person name="Sidhu C."/>
            <person name="Korpole S."/>
            <person name="Pinnaka A.K."/>
        </authorList>
    </citation>
    <scope>NUCLEOTIDE SEQUENCE [LARGE SCALE GENOMIC DNA]</scope>
    <source>
        <strain evidence="2 3">AK90</strain>
    </source>
</reference>
<name>A0A3E0WMG7_9BACI</name>
<evidence type="ECO:0000313" key="3">
    <source>
        <dbReference type="Proteomes" id="UP000256488"/>
    </source>
</evidence>
<organism evidence="2 3">
    <name type="scientific">Virgibacillus dokdonensis</name>
    <dbReference type="NCBI Taxonomy" id="302167"/>
    <lineage>
        <taxon>Bacteria</taxon>
        <taxon>Bacillati</taxon>
        <taxon>Bacillota</taxon>
        <taxon>Bacilli</taxon>
        <taxon>Bacillales</taxon>
        <taxon>Bacillaceae</taxon>
        <taxon>Virgibacillus</taxon>
    </lineage>
</organism>
<evidence type="ECO:0000313" key="2">
    <source>
        <dbReference type="EMBL" id="RFA33988.1"/>
    </source>
</evidence>
<keyword evidence="1" id="KW-0812">Transmembrane</keyword>
<dbReference type="Pfam" id="PF11193">
    <property type="entry name" value="DUF2812"/>
    <property type="match status" value="1"/>
</dbReference>
<dbReference type="Proteomes" id="UP000256488">
    <property type="component" value="Unassembled WGS sequence"/>
</dbReference>
<dbReference type="EMBL" id="NFZX01000029">
    <property type="protein sequence ID" value="RFA33988.1"/>
    <property type="molecule type" value="Genomic_DNA"/>
</dbReference>
<keyword evidence="1" id="KW-1133">Transmembrane helix</keyword>
<dbReference type="InterPro" id="IPR021359">
    <property type="entry name" value="DUF2812"/>
</dbReference>
<feature type="transmembrane region" description="Helical" evidence="1">
    <location>
        <begin position="122"/>
        <end position="149"/>
    </location>
</feature>
<evidence type="ECO:0008006" key="4">
    <source>
        <dbReference type="Google" id="ProtNLM"/>
    </source>
</evidence>
<comment type="caution">
    <text evidence="2">The sequence shown here is derived from an EMBL/GenBank/DDBJ whole genome shotgun (WGS) entry which is preliminary data.</text>
</comment>
<sequence>MAVQYARRSWRVKIVWKPFWCYNVKKTEKWLQAKALQGEQLVGIKPLYRLFIFEAGNQPQAIQYHIAYHKQQHHKLSLILQRSGWGECCLRGRWYIFTNQQKTKDIYNYPVRQEIIKRNRNLFYFFTALTIYVLLTLLLFVIMSGIIVFHHGNTLTFCPVFVWHTLLVISIGLTIIGIFSTIRLYQSNKHFW</sequence>
<gene>
    <name evidence="2" type="ORF">CAI16_13260</name>
</gene>
<feature type="transmembrane region" description="Helical" evidence="1">
    <location>
        <begin position="161"/>
        <end position="185"/>
    </location>
</feature>
<keyword evidence="1" id="KW-0472">Membrane</keyword>
<proteinExistence type="predicted"/>
<evidence type="ECO:0000256" key="1">
    <source>
        <dbReference type="SAM" id="Phobius"/>
    </source>
</evidence>
<protein>
    <recommendedName>
        <fullName evidence="4">DUF2812 domain-containing protein</fullName>
    </recommendedName>
</protein>